<dbReference type="EMBL" id="VTEV01000001">
    <property type="protein sequence ID" value="TYS70463.1"/>
    <property type="molecule type" value="Genomic_DNA"/>
</dbReference>
<sequence>MDQTWSTVQFFIIGTVFLFFFVRGGKELTVYKKGMLFLYIISFSIAVLFIVGNLIVDASDFPNNWWILDTLYLTLVTFLLVVSIQKYRALQKP</sequence>
<feature type="transmembrane region" description="Helical" evidence="1">
    <location>
        <begin position="36"/>
        <end position="59"/>
    </location>
</feature>
<feature type="transmembrane region" description="Helical" evidence="1">
    <location>
        <begin position="65"/>
        <end position="84"/>
    </location>
</feature>
<evidence type="ECO:0000313" key="3">
    <source>
        <dbReference type="Proteomes" id="UP000322524"/>
    </source>
</evidence>
<reference evidence="2 3" key="1">
    <citation type="submission" date="2019-08" db="EMBL/GenBank/DDBJ databases">
        <title>Bacillus genomes from the desert of Cuatro Cienegas, Coahuila.</title>
        <authorList>
            <person name="Olmedo-Alvarez G."/>
        </authorList>
    </citation>
    <scope>NUCLEOTIDE SEQUENCE [LARGE SCALE GENOMIC DNA]</scope>
    <source>
        <strain evidence="2 3">CH28_1T</strain>
    </source>
</reference>
<proteinExistence type="predicted"/>
<accession>A0A5D4T4B9</accession>
<evidence type="ECO:0000313" key="2">
    <source>
        <dbReference type="EMBL" id="TYS70463.1"/>
    </source>
</evidence>
<name>A0A5D4T4B9_9BACI</name>
<comment type="caution">
    <text evidence="2">The sequence shown here is derived from an EMBL/GenBank/DDBJ whole genome shotgun (WGS) entry which is preliminary data.</text>
</comment>
<gene>
    <name evidence="2" type="ORF">FZC76_00770</name>
</gene>
<dbReference type="Proteomes" id="UP000322524">
    <property type="component" value="Unassembled WGS sequence"/>
</dbReference>
<organism evidence="2 3">
    <name type="scientific">Sutcliffiella horikoshii</name>
    <dbReference type="NCBI Taxonomy" id="79883"/>
    <lineage>
        <taxon>Bacteria</taxon>
        <taxon>Bacillati</taxon>
        <taxon>Bacillota</taxon>
        <taxon>Bacilli</taxon>
        <taxon>Bacillales</taxon>
        <taxon>Bacillaceae</taxon>
        <taxon>Sutcliffiella</taxon>
    </lineage>
</organism>
<keyword evidence="1" id="KW-0812">Transmembrane</keyword>
<feature type="transmembrane region" description="Helical" evidence="1">
    <location>
        <begin position="6"/>
        <end position="24"/>
    </location>
</feature>
<dbReference type="OrthoDB" id="10012275at2"/>
<protein>
    <submittedName>
        <fullName evidence="2">Uncharacterized protein</fullName>
    </submittedName>
</protein>
<keyword evidence="1" id="KW-0472">Membrane</keyword>
<dbReference type="AlphaFoldDB" id="A0A5D4T4B9"/>
<keyword evidence="1" id="KW-1133">Transmembrane helix</keyword>
<evidence type="ECO:0000256" key="1">
    <source>
        <dbReference type="SAM" id="Phobius"/>
    </source>
</evidence>
<dbReference type="RefSeq" id="WP_148986367.1">
    <property type="nucleotide sequence ID" value="NZ_VTEV01000001.1"/>
</dbReference>